<dbReference type="InterPro" id="IPR039422">
    <property type="entry name" value="MarR/SlyA-like"/>
</dbReference>
<dbReference type="EMBL" id="FO203431">
    <property type="protein sequence ID" value="CCH90538.1"/>
    <property type="molecule type" value="Genomic_DNA"/>
</dbReference>
<dbReference type="GO" id="GO:0003700">
    <property type="term" value="F:DNA-binding transcription factor activity"/>
    <property type="evidence" value="ECO:0007669"/>
    <property type="project" value="InterPro"/>
</dbReference>
<evidence type="ECO:0000313" key="7">
    <source>
        <dbReference type="EMBL" id="CCH90538.1"/>
    </source>
</evidence>
<keyword evidence="5" id="KW-0804">Transcription</keyword>
<evidence type="ECO:0000256" key="4">
    <source>
        <dbReference type="ARBA" id="ARBA00023125"/>
    </source>
</evidence>
<dbReference type="Proteomes" id="UP000006461">
    <property type="component" value="Chromosome"/>
</dbReference>
<dbReference type="InterPro" id="IPR011991">
    <property type="entry name" value="ArsR-like_HTH"/>
</dbReference>
<organism evidence="7 8">
    <name type="scientific">Modestobacter italicus (strain DSM 44449 / CECT 9708 / BC 501)</name>
    <dbReference type="NCBI Taxonomy" id="2732864"/>
    <lineage>
        <taxon>Bacteria</taxon>
        <taxon>Bacillati</taxon>
        <taxon>Actinomycetota</taxon>
        <taxon>Actinomycetes</taxon>
        <taxon>Geodermatophilales</taxon>
        <taxon>Geodermatophilaceae</taxon>
        <taxon>Modestobacter</taxon>
    </lineage>
</organism>
<gene>
    <name evidence="7" type="primary">ohrR</name>
    <name evidence="7" type="ordered locus">MODMU_5159</name>
</gene>
<dbReference type="HOGENOM" id="CLU_083287_3_0_11"/>
<feature type="domain" description="HTH marR-type" evidence="6">
    <location>
        <begin position="12"/>
        <end position="142"/>
    </location>
</feature>
<keyword evidence="2" id="KW-0963">Cytoplasm</keyword>
<dbReference type="PROSITE" id="PS50995">
    <property type="entry name" value="HTH_MARR_2"/>
    <property type="match status" value="1"/>
</dbReference>
<keyword evidence="4" id="KW-0238">DNA-binding</keyword>
<dbReference type="GO" id="GO:0005737">
    <property type="term" value="C:cytoplasm"/>
    <property type="evidence" value="ECO:0007669"/>
    <property type="project" value="UniProtKB-SubCell"/>
</dbReference>
<dbReference type="PANTHER" id="PTHR33164">
    <property type="entry name" value="TRANSCRIPTIONAL REGULATOR, MARR FAMILY"/>
    <property type="match status" value="1"/>
</dbReference>
<dbReference type="PRINTS" id="PR00598">
    <property type="entry name" value="HTHMARR"/>
</dbReference>
<dbReference type="SUPFAM" id="SSF46785">
    <property type="entry name" value="Winged helix' DNA-binding domain"/>
    <property type="match status" value="1"/>
</dbReference>
<dbReference type="PANTHER" id="PTHR33164:SF5">
    <property type="entry name" value="ORGANIC HYDROPEROXIDE RESISTANCE TRANSCRIPTIONAL REGULATOR"/>
    <property type="match status" value="1"/>
</dbReference>
<dbReference type="GO" id="GO:0003677">
    <property type="term" value="F:DNA binding"/>
    <property type="evidence" value="ECO:0007669"/>
    <property type="project" value="UniProtKB-KW"/>
</dbReference>
<dbReference type="Pfam" id="PF22381">
    <property type="entry name" value="Staph_reg_Sar_Rot"/>
    <property type="match status" value="1"/>
</dbReference>
<dbReference type="OrthoDB" id="9806864at2"/>
<dbReference type="FunFam" id="1.10.10.10:FF:000163">
    <property type="entry name" value="MarR family transcriptional regulator"/>
    <property type="match status" value="1"/>
</dbReference>
<dbReference type="InterPro" id="IPR055166">
    <property type="entry name" value="Transc_reg_Sar_Rot_HTH"/>
</dbReference>
<comment type="subcellular location">
    <subcellularLocation>
        <location evidence="1">Cytoplasm</location>
    </subcellularLocation>
</comment>
<keyword evidence="3" id="KW-0805">Transcription regulation</keyword>
<dbReference type="AlphaFoldDB" id="I4F4H5"/>
<evidence type="ECO:0000313" key="8">
    <source>
        <dbReference type="Proteomes" id="UP000006461"/>
    </source>
</evidence>
<sequence length="153" mass="16526">MTDTPSPSVALDDQLCFALYAASRAVTARYRPLLDELGVTYPQYLVLMLLWEEDGQTVGQLGSRLALDSGTLSPLLKRLTAAGLVTRHRRADDERSVSVRLTDAGRALQGPACAISGHMIDALALSTDEFAELKGQLRTITDRVSDTPQPAKA</sequence>
<dbReference type="OMA" id="WEHETLT"/>
<dbReference type="eggNOG" id="COG1846">
    <property type="taxonomic scope" value="Bacteria"/>
</dbReference>
<evidence type="ECO:0000256" key="2">
    <source>
        <dbReference type="ARBA" id="ARBA00022490"/>
    </source>
</evidence>
<evidence type="ECO:0000256" key="5">
    <source>
        <dbReference type="ARBA" id="ARBA00023163"/>
    </source>
</evidence>
<dbReference type="CDD" id="cd00090">
    <property type="entry name" value="HTH_ARSR"/>
    <property type="match status" value="1"/>
</dbReference>
<reference evidence="7 8" key="1">
    <citation type="journal article" date="2012" name="J. Bacteriol.">
        <title>Genome Sequence of Radiation-Resistant Modestobacter marinus Strain BC501, a Representative Actinobacterium That Thrives on Calcareous Stone Surfaces.</title>
        <authorList>
            <person name="Normand P."/>
            <person name="Gury J."/>
            <person name="Pujic P."/>
            <person name="Chouaia B."/>
            <person name="Crotti E."/>
            <person name="Brusetti L."/>
            <person name="Daffonchio D."/>
            <person name="Vacherie B."/>
            <person name="Barbe V."/>
            <person name="Medigue C."/>
            <person name="Calteau A."/>
            <person name="Ghodhbane-Gtari F."/>
            <person name="Essoussi I."/>
            <person name="Nouioui I."/>
            <person name="Abbassi-Ghozzi I."/>
            <person name="Gtari M."/>
        </authorList>
    </citation>
    <scope>NUCLEOTIDE SEQUENCE [LARGE SCALE GENOMIC DNA]</scope>
    <source>
        <strain evidence="8">BC 501</strain>
    </source>
</reference>
<keyword evidence="8" id="KW-1185">Reference proteome</keyword>
<dbReference type="SMART" id="SM00347">
    <property type="entry name" value="HTH_MARR"/>
    <property type="match status" value="1"/>
</dbReference>
<dbReference type="GO" id="GO:0006950">
    <property type="term" value="P:response to stress"/>
    <property type="evidence" value="ECO:0007669"/>
    <property type="project" value="TreeGrafter"/>
</dbReference>
<dbReference type="KEGG" id="mmar:MODMU_5159"/>
<evidence type="ECO:0000259" key="6">
    <source>
        <dbReference type="PROSITE" id="PS50995"/>
    </source>
</evidence>
<dbReference type="InterPro" id="IPR036388">
    <property type="entry name" value="WH-like_DNA-bd_sf"/>
</dbReference>
<dbReference type="STRING" id="477641.MODMU_5159"/>
<dbReference type="PATRIC" id="fig|477641.3.peg.4852"/>
<evidence type="ECO:0000256" key="1">
    <source>
        <dbReference type="ARBA" id="ARBA00004496"/>
    </source>
</evidence>
<name>I4F4H5_MODI5</name>
<dbReference type="InterPro" id="IPR000835">
    <property type="entry name" value="HTH_MarR-typ"/>
</dbReference>
<accession>I4F4H5</accession>
<proteinExistence type="predicted"/>
<dbReference type="Gene3D" id="1.10.10.10">
    <property type="entry name" value="Winged helix-like DNA-binding domain superfamily/Winged helix DNA-binding domain"/>
    <property type="match status" value="1"/>
</dbReference>
<dbReference type="InterPro" id="IPR036390">
    <property type="entry name" value="WH_DNA-bd_sf"/>
</dbReference>
<evidence type="ECO:0000256" key="3">
    <source>
        <dbReference type="ARBA" id="ARBA00023015"/>
    </source>
</evidence>
<protein>
    <submittedName>
        <fullName evidence="7">Organic hydroperoxide resistance transcriptional regulator, MarR family</fullName>
    </submittedName>
</protein>